<name>B0MZJ3_9BACT</name>
<dbReference type="eggNOG" id="ENOG5030WEJ">
    <property type="taxonomic scope" value="Bacteria"/>
</dbReference>
<gene>
    <name evidence="1" type="ORF">ALIPUT_02567</name>
</gene>
<protein>
    <submittedName>
        <fullName evidence="1">Uncharacterized protein</fullName>
    </submittedName>
</protein>
<dbReference type="GeneID" id="73802961"/>
<keyword evidence="2" id="KW-1185">Reference proteome</keyword>
<proteinExistence type="predicted"/>
<evidence type="ECO:0000313" key="2">
    <source>
        <dbReference type="Proteomes" id="UP000005819"/>
    </source>
</evidence>
<accession>B0MZJ3</accession>
<sequence>MQYETTDRRTRAVKYLQQYTRAMRDVIERFVELFWDQEVTDEENLIAFENYESELETAYTY</sequence>
<evidence type="ECO:0000313" key="1">
    <source>
        <dbReference type="EMBL" id="EDS03029.1"/>
    </source>
</evidence>
<reference evidence="1" key="1">
    <citation type="submission" date="2007-10" db="EMBL/GenBank/DDBJ databases">
        <authorList>
            <person name="Fulton L."/>
            <person name="Clifton S."/>
            <person name="Fulton B."/>
            <person name="Xu J."/>
            <person name="Minx P."/>
            <person name="Pepin K.H."/>
            <person name="Johnson M."/>
            <person name="Thiruvilangam P."/>
            <person name="Bhonagiri V."/>
            <person name="Nash W.E."/>
            <person name="Mardis E.R."/>
            <person name="Wilson R.K."/>
        </authorList>
    </citation>
    <scope>NUCLEOTIDE SEQUENCE [LARGE SCALE GENOMIC DNA]</scope>
    <source>
        <strain evidence="1">DSM 17216</strain>
    </source>
</reference>
<organism evidence="1 2">
    <name type="scientific">Alistipes putredinis DSM 17216</name>
    <dbReference type="NCBI Taxonomy" id="445970"/>
    <lineage>
        <taxon>Bacteria</taxon>
        <taxon>Pseudomonadati</taxon>
        <taxon>Bacteroidota</taxon>
        <taxon>Bacteroidia</taxon>
        <taxon>Bacteroidales</taxon>
        <taxon>Rikenellaceae</taxon>
        <taxon>Alistipes</taxon>
    </lineage>
</organism>
<reference evidence="1" key="2">
    <citation type="submission" date="2013-09" db="EMBL/GenBank/DDBJ databases">
        <title>Draft genome sequence of Alistipes putredinis (DSM 17216).</title>
        <authorList>
            <person name="Sudarsanam P."/>
            <person name="Ley R."/>
            <person name="Guruge J."/>
            <person name="Turnbaugh P.J."/>
            <person name="Mahowald M."/>
            <person name="Liep D."/>
            <person name="Gordon J."/>
        </authorList>
    </citation>
    <scope>NUCLEOTIDE SEQUENCE</scope>
    <source>
        <strain evidence="1">DSM 17216</strain>
    </source>
</reference>
<comment type="caution">
    <text evidence="1">The sequence shown here is derived from an EMBL/GenBank/DDBJ whole genome shotgun (WGS) entry which is preliminary data.</text>
</comment>
<dbReference type="EMBL" id="ABFK02000020">
    <property type="protein sequence ID" value="EDS03029.1"/>
    <property type="molecule type" value="Genomic_DNA"/>
</dbReference>
<dbReference type="AlphaFoldDB" id="B0MZJ3"/>
<dbReference type="HOGENOM" id="CLU_2912197_0_0_10"/>
<dbReference type="Proteomes" id="UP000005819">
    <property type="component" value="Unassembled WGS sequence"/>
</dbReference>
<dbReference type="RefSeq" id="WP_004328610.1">
    <property type="nucleotide sequence ID" value="NZ_DS499577.1"/>
</dbReference>